<feature type="chain" id="PRO_5041384409" description="Saposin B-type domain-containing protein" evidence="2">
    <location>
        <begin position="20"/>
        <end position="120"/>
    </location>
</feature>
<keyword evidence="2" id="KW-0732">Signal</keyword>
<evidence type="ECO:0008006" key="5">
    <source>
        <dbReference type="Google" id="ProtNLM"/>
    </source>
</evidence>
<proteinExistence type="predicted"/>
<feature type="signal peptide" evidence="2">
    <location>
        <begin position="1"/>
        <end position="19"/>
    </location>
</feature>
<evidence type="ECO:0000256" key="2">
    <source>
        <dbReference type="SAM" id="SignalP"/>
    </source>
</evidence>
<evidence type="ECO:0000313" key="4">
    <source>
        <dbReference type="Proteomes" id="UP001177023"/>
    </source>
</evidence>
<name>A0AA36CC27_9BILA</name>
<feature type="region of interest" description="Disordered" evidence="1">
    <location>
        <begin position="87"/>
        <end position="120"/>
    </location>
</feature>
<organism evidence="3 4">
    <name type="scientific">Mesorhabditis spiculigera</name>
    <dbReference type="NCBI Taxonomy" id="96644"/>
    <lineage>
        <taxon>Eukaryota</taxon>
        <taxon>Metazoa</taxon>
        <taxon>Ecdysozoa</taxon>
        <taxon>Nematoda</taxon>
        <taxon>Chromadorea</taxon>
        <taxon>Rhabditida</taxon>
        <taxon>Rhabditina</taxon>
        <taxon>Rhabditomorpha</taxon>
        <taxon>Rhabditoidea</taxon>
        <taxon>Rhabditidae</taxon>
        <taxon>Mesorhabditinae</taxon>
        <taxon>Mesorhabditis</taxon>
    </lineage>
</organism>
<dbReference type="AlphaFoldDB" id="A0AA36CC27"/>
<dbReference type="EMBL" id="CATQJA010001022">
    <property type="protein sequence ID" value="CAJ0565318.1"/>
    <property type="molecule type" value="Genomic_DNA"/>
</dbReference>
<reference evidence="3" key="1">
    <citation type="submission" date="2023-06" db="EMBL/GenBank/DDBJ databases">
        <authorList>
            <person name="Delattre M."/>
        </authorList>
    </citation>
    <scope>NUCLEOTIDE SEQUENCE</scope>
    <source>
        <strain evidence="3">AF72</strain>
    </source>
</reference>
<keyword evidence="4" id="KW-1185">Reference proteome</keyword>
<feature type="compositionally biased region" description="Basic and acidic residues" evidence="1">
    <location>
        <begin position="87"/>
        <end position="98"/>
    </location>
</feature>
<dbReference type="Proteomes" id="UP001177023">
    <property type="component" value="Unassembled WGS sequence"/>
</dbReference>
<dbReference type="Gene3D" id="1.10.225.10">
    <property type="entry name" value="Saposin-like"/>
    <property type="match status" value="1"/>
</dbReference>
<feature type="compositionally biased region" description="Polar residues" evidence="1">
    <location>
        <begin position="100"/>
        <end position="113"/>
    </location>
</feature>
<feature type="non-terminal residue" evidence="3">
    <location>
        <position position="1"/>
    </location>
</feature>
<gene>
    <name evidence="3" type="ORF">MSPICULIGERA_LOCUS3962</name>
</gene>
<comment type="caution">
    <text evidence="3">The sequence shown here is derived from an EMBL/GenBank/DDBJ whole genome shotgun (WGS) entry which is preliminary data.</text>
</comment>
<evidence type="ECO:0000256" key="1">
    <source>
        <dbReference type="SAM" id="MobiDB-lite"/>
    </source>
</evidence>
<protein>
    <recommendedName>
        <fullName evidence="5">Saposin B-type domain-containing protein</fullName>
    </recommendedName>
</protein>
<evidence type="ECO:0000313" key="3">
    <source>
        <dbReference type="EMBL" id="CAJ0565318.1"/>
    </source>
</evidence>
<accession>A0AA36CC27</accession>
<sequence>MKSLCLLIALAACATLSYSLAIPAVRDDTLGCNVCMTVVEDAENYEGDNLKEHEDDIIKNCEAKNPGMQGKIFCDWVVKNELENIEKQLKDPEHERKTPRSSVTAFTSATRNSDFGIKES</sequence>